<sequence length="115" mass="13421">MTNKPKIKIAVDLVMTITLLLLMLFQITGQQVHEYLGIMMLCLFLEHNFLNRKWYRHLFKGKYKFYRLVQTILNICILITMLGLGYSGMVMAQYVPFSISGLISLARRLHLACSY</sequence>
<feature type="transmembrane region" description="Helical" evidence="1">
    <location>
        <begin position="35"/>
        <end position="51"/>
    </location>
</feature>
<feature type="transmembrane region" description="Helical" evidence="1">
    <location>
        <begin position="72"/>
        <end position="95"/>
    </location>
</feature>
<feature type="transmembrane region" description="Helical" evidence="1">
    <location>
        <begin position="9"/>
        <end position="29"/>
    </location>
</feature>
<evidence type="ECO:0008006" key="4">
    <source>
        <dbReference type="Google" id="ProtNLM"/>
    </source>
</evidence>
<keyword evidence="1" id="KW-0812">Transmembrane</keyword>
<reference evidence="2 3" key="1">
    <citation type="journal article" date="2021" name="ISME Commun">
        <title>Automated analysis of genomic sequences facilitates high-throughput and comprehensive description of bacteria.</title>
        <authorList>
            <person name="Hitch T.C.A."/>
        </authorList>
    </citation>
    <scope>NUCLEOTIDE SEQUENCE [LARGE SCALE GENOMIC DNA]</scope>
    <source>
        <strain evidence="2 3">H4_15</strain>
    </source>
</reference>
<gene>
    <name evidence="2" type="ORF">OCV55_10265</name>
</gene>
<keyword evidence="1" id="KW-1133">Transmembrane helix</keyword>
<comment type="caution">
    <text evidence="2">The sequence shown here is derived from an EMBL/GenBank/DDBJ whole genome shotgun (WGS) entry which is preliminary data.</text>
</comment>
<dbReference type="EMBL" id="JAOQJR010000011">
    <property type="protein sequence ID" value="MCU6739046.1"/>
    <property type="molecule type" value="Genomic_DNA"/>
</dbReference>
<evidence type="ECO:0000313" key="2">
    <source>
        <dbReference type="EMBL" id="MCU6739046.1"/>
    </source>
</evidence>
<name>A0ABT2SW36_9FIRM</name>
<proteinExistence type="predicted"/>
<protein>
    <recommendedName>
        <fullName evidence="4">DUF4405 domain-containing protein</fullName>
    </recommendedName>
</protein>
<dbReference type="Proteomes" id="UP001208364">
    <property type="component" value="Unassembled WGS sequence"/>
</dbReference>
<keyword evidence="1" id="KW-0472">Membrane</keyword>
<evidence type="ECO:0000256" key="1">
    <source>
        <dbReference type="SAM" id="Phobius"/>
    </source>
</evidence>
<dbReference type="RefSeq" id="WP_147580556.1">
    <property type="nucleotide sequence ID" value="NZ_JAOQJR010000011.1"/>
</dbReference>
<evidence type="ECO:0000313" key="3">
    <source>
        <dbReference type="Proteomes" id="UP001208364"/>
    </source>
</evidence>
<organism evidence="2 3">
    <name type="scientific">[Clostridium] ammoniilyticum</name>
    <dbReference type="NCBI Taxonomy" id="2981784"/>
    <lineage>
        <taxon>Bacteria</taxon>
        <taxon>Bacillati</taxon>
        <taxon>Bacillota</taxon>
        <taxon>Erysipelotrichia</taxon>
        <taxon>Erysipelotrichales</taxon>
        <taxon>Coprobacillaceae</taxon>
        <taxon>Faecalibacillus</taxon>
    </lineage>
</organism>
<accession>A0ABT2SW36</accession>
<keyword evidence="3" id="KW-1185">Reference proteome</keyword>